<dbReference type="Pfam" id="PF01209">
    <property type="entry name" value="Ubie_methyltran"/>
    <property type="match status" value="1"/>
</dbReference>
<keyword evidence="4" id="KW-0934">Plastid</keyword>
<dbReference type="EC" id="2.1.1.329" evidence="4"/>
<proteinExistence type="inferred from homology"/>
<dbReference type="InterPro" id="IPR004033">
    <property type="entry name" value="UbiE/COQ5_MeTrFase"/>
</dbReference>
<evidence type="ECO:0000256" key="2">
    <source>
        <dbReference type="ARBA" id="ARBA00022679"/>
    </source>
</evidence>
<comment type="subcellular location">
    <subcellularLocation>
        <location evidence="4">Plastid</location>
        <location evidence="4">Chloroplast</location>
    </subcellularLocation>
</comment>
<dbReference type="PANTHER" id="PTHR43591">
    <property type="entry name" value="METHYLTRANSFERASE"/>
    <property type="match status" value="1"/>
</dbReference>
<reference evidence="5" key="1">
    <citation type="submission" date="2020-06" db="EMBL/GenBank/DDBJ databases">
        <authorList>
            <person name="Li T."/>
            <person name="Hu X."/>
            <person name="Zhang T."/>
            <person name="Song X."/>
            <person name="Zhang H."/>
            <person name="Dai N."/>
            <person name="Sheng W."/>
            <person name="Hou X."/>
            <person name="Wei L."/>
        </authorList>
    </citation>
    <scope>NUCLEOTIDE SEQUENCE</scope>
    <source>
        <strain evidence="5">KEN8</strain>
        <tissue evidence="5">Leaf</tissue>
    </source>
</reference>
<dbReference type="EMBL" id="JACGWM010000008">
    <property type="protein sequence ID" value="KAL0357900.1"/>
    <property type="molecule type" value="Genomic_DNA"/>
</dbReference>
<dbReference type="SUPFAM" id="SSF53335">
    <property type="entry name" value="S-adenosyl-L-methionine-dependent methyltransferases"/>
    <property type="match status" value="1"/>
</dbReference>
<dbReference type="HAMAP" id="MF_01982">
    <property type="entry name" value="MenG_phylloquinone_subfam"/>
    <property type="match status" value="1"/>
</dbReference>
<keyword evidence="2 4" id="KW-0808">Transferase</keyword>
<dbReference type="PROSITE" id="PS51608">
    <property type="entry name" value="SAM_MT_UBIE"/>
    <property type="match status" value="1"/>
</dbReference>
<dbReference type="PANTHER" id="PTHR43591:SF24">
    <property type="entry name" value="2-METHOXY-6-POLYPRENYL-1,4-BENZOQUINOL METHYLASE, MITOCHONDRIAL"/>
    <property type="match status" value="1"/>
</dbReference>
<dbReference type="HAMAP" id="MF_01813">
    <property type="entry name" value="MenG_UbiE_methyltr"/>
    <property type="match status" value="1"/>
</dbReference>
<dbReference type="NCBIfam" id="NF001244">
    <property type="entry name" value="PRK00216.1-5"/>
    <property type="match status" value="1"/>
</dbReference>
<dbReference type="CDD" id="cd02440">
    <property type="entry name" value="AdoMet_MTases"/>
    <property type="match status" value="1"/>
</dbReference>
<name>A0AAW2PNU6_9LAMI</name>
<comment type="caution">
    <text evidence="5">The sequence shown here is derived from an EMBL/GenBank/DDBJ whole genome shotgun (WGS) entry which is preliminary data.</text>
</comment>
<evidence type="ECO:0000256" key="4">
    <source>
        <dbReference type="HAMAP-Rule" id="MF_03192"/>
    </source>
</evidence>
<evidence type="ECO:0000256" key="3">
    <source>
        <dbReference type="ARBA" id="ARBA00022691"/>
    </source>
</evidence>
<keyword evidence="4" id="KW-0150">Chloroplast</keyword>
<dbReference type="Gene3D" id="3.40.50.150">
    <property type="entry name" value="Vaccinia Virus protein VP39"/>
    <property type="match status" value="1"/>
</dbReference>
<dbReference type="GO" id="GO:0009507">
    <property type="term" value="C:chloroplast"/>
    <property type="evidence" value="ECO:0007669"/>
    <property type="project" value="UniProtKB-SubCell"/>
</dbReference>
<dbReference type="InterPro" id="IPR029063">
    <property type="entry name" value="SAM-dependent_MTases_sf"/>
</dbReference>
<evidence type="ECO:0000256" key="1">
    <source>
        <dbReference type="ARBA" id="ARBA00022603"/>
    </source>
</evidence>
<gene>
    <name evidence="4" type="primary">MENG</name>
    <name evidence="5" type="ORF">Scaly_1475700</name>
</gene>
<comment type="function">
    <text evidence="4">Involved in the biosynthesis of phylloquinone (vitamin K1). Methyltransferase required for the conversion of 2-phytyl-1,4-beta-naphthoquinol to phylloquinol.</text>
</comment>
<protein>
    <recommendedName>
        <fullName evidence="4">2-phytyl-1,4-beta-naphthoquinone methyltransferase, chloroplastic</fullName>
        <ecNumber evidence="4">2.1.1.329</ecNumber>
    </recommendedName>
    <alternativeName>
        <fullName evidence="4">Demethylphylloquinone methyltransferase</fullName>
    </alternativeName>
    <alternativeName>
        <fullName evidence="4">Menaquinone biosynthesis methyltransferase ubiE-like protein</fullName>
    </alternativeName>
</protein>
<sequence length="256" mass="28816">MATSRRRPESEAATHEGAAERQELFNRIAPVYDKLNDVFSLGMHRLWKRWSISWSGIEFDVQRAKRGDKALDVCCGSGDLSFLLSQKVGVNGKVIALDFSKEQLQVAASRQRERSKSNPCYKNIEWFEGDAVNLPFPDSTFDAATIGYGLRNVIDRKKALEQMHRVLKPGAKLSVLDFNKSTSQFICTIQDWALDHIVVPVASWYGLTSEYRYLKNSIKGYLTGAELEKLALEVGFSEAKHYEIAGGLMGNFVAKR</sequence>
<dbReference type="AlphaFoldDB" id="A0AAW2PNU6"/>
<organism evidence="5">
    <name type="scientific">Sesamum calycinum</name>
    <dbReference type="NCBI Taxonomy" id="2727403"/>
    <lineage>
        <taxon>Eukaryota</taxon>
        <taxon>Viridiplantae</taxon>
        <taxon>Streptophyta</taxon>
        <taxon>Embryophyta</taxon>
        <taxon>Tracheophyta</taxon>
        <taxon>Spermatophyta</taxon>
        <taxon>Magnoliopsida</taxon>
        <taxon>eudicotyledons</taxon>
        <taxon>Gunneridae</taxon>
        <taxon>Pentapetalae</taxon>
        <taxon>asterids</taxon>
        <taxon>lamiids</taxon>
        <taxon>Lamiales</taxon>
        <taxon>Pedaliaceae</taxon>
        <taxon>Sesamum</taxon>
    </lineage>
</organism>
<comment type="catalytic activity">
    <reaction evidence="4">
        <text>demethylphylloquinol + S-adenosyl-L-methionine = phylloquinol + S-adenosyl-L-homocysteine + H(+)</text>
        <dbReference type="Rhea" id="RHEA:40551"/>
        <dbReference type="ChEBI" id="CHEBI:15378"/>
        <dbReference type="ChEBI" id="CHEBI:28433"/>
        <dbReference type="ChEBI" id="CHEBI:57856"/>
        <dbReference type="ChEBI" id="CHEBI:59789"/>
        <dbReference type="ChEBI" id="CHEBI:87844"/>
        <dbReference type="EC" id="2.1.1.329"/>
    </reaction>
</comment>
<accession>A0AAW2PNU6</accession>
<keyword evidence="1 4" id="KW-0489">Methyltransferase</keyword>
<keyword evidence="3 4" id="KW-0949">S-adenosyl-L-methionine</keyword>
<dbReference type="NCBIfam" id="TIGR01934">
    <property type="entry name" value="MenG_MenH_UbiE"/>
    <property type="match status" value="1"/>
</dbReference>
<dbReference type="InterPro" id="IPR032904">
    <property type="entry name" value="MenG"/>
</dbReference>
<dbReference type="GO" id="GO:0032259">
    <property type="term" value="P:methylation"/>
    <property type="evidence" value="ECO:0007669"/>
    <property type="project" value="UniProtKB-KW"/>
</dbReference>
<reference evidence="5" key="2">
    <citation type="journal article" date="2024" name="Plant">
        <title>Genomic evolution and insights into agronomic trait innovations of Sesamum species.</title>
        <authorList>
            <person name="Miao H."/>
            <person name="Wang L."/>
            <person name="Qu L."/>
            <person name="Liu H."/>
            <person name="Sun Y."/>
            <person name="Le M."/>
            <person name="Wang Q."/>
            <person name="Wei S."/>
            <person name="Zheng Y."/>
            <person name="Lin W."/>
            <person name="Duan Y."/>
            <person name="Cao H."/>
            <person name="Xiong S."/>
            <person name="Wang X."/>
            <person name="Wei L."/>
            <person name="Li C."/>
            <person name="Ma Q."/>
            <person name="Ju M."/>
            <person name="Zhao R."/>
            <person name="Li G."/>
            <person name="Mu C."/>
            <person name="Tian Q."/>
            <person name="Mei H."/>
            <person name="Zhang T."/>
            <person name="Gao T."/>
            <person name="Zhang H."/>
        </authorList>
    </citation>
    <scope>NUCLEOTIDE SEQUENCE</scope>
    <source>
        <strain evidence="5">KEN8</strain>
    </source>
</reference>
<dbReference type="GO" id="GO:0052624">
    <property type="term" value="F:2-phytyl-1,4-naphthoquinone methyltransferase activity"/>
    <property type="evidence" value="ECO:0007669"/>
    <property type="project" value="UniProtKB-UniRule"/>
</dbReference>
<comment type="similarity">
    <text evidence="4">Belongs to the class I-like SAM-binding methyltransferase superfamily. MenG/UbiE family.</text>
</comment>
<evidence type="ECO:0000313" key="5">
    <source>
        <dbReference type="EMBL" id="KAL0357900.1"/>
    </source>
</evidence>
<dbReference type="GO" id="GO:0042372">
    <property type="term" value="P:phylloquinone biosynthetic process"/>
    <property type="evidence" value="ECO:0007669"/>
    <property type="project" value="UniProtKB-UniRule"/>
</dbReference>